<name>A0A436ZX29_ARTFL</name>
<organism evidence="2 3">
    <name type="scientific">Arthrobotrys flagrans</name>
    <name type="common">Nematode-trapping fungus</name>
    <name type="synonym">Trichothecium flagrans</name>
    <dbReference type="NCBI Taxonomy" id="97331"/>
    <lineage>
        <taxon>Eukaryota</taxon>
        <taxon>Fungi</taxon>
        <taxon>Dikarya</taxon>
        <taxon>Ascomycota</taxon>
        <taxon>Pezizomycotina</taxon>
        <taxon>Orbiliomycetes</taxon>
        <taxon>Orbiliales</taxon>
        <taxon>Orbiliaceae</taxon>
        <taxon>Arthrobotrys</taxon>
    </lineage>
</organism>
<dbReference type="EMBL" id="SAEB01000009">
    <property type="protein sequence ID" value="RVD83534.1"/>
    <property type="molecule type" value="Genomic_DNA"/>
</dbReference>
<comment type="caution">
    <text evidence="2">The sequence shown here is derived from an EMBL/GenBank/DDBJ whole genome shotgun (WGS) entry which is preliminary data.</text>
</comment>
<feature type="region of interest" description="Disordered" evidence="1">
    <location>
        <begin position="1"/>
        <end position="41"/>
    </location>
</feature>
<dbReference type="VEuPathDB" id="FungiDB:DFL_007920"/>
<dbReference type="AlphaFoldDB" id="A0A436ZX29"/>
<evidence type="ECO:0000256" key="1">
    <source>
        <dbReference type="SAM" id="MobiDB-lite"/>
    </source>
</evidence>
<dbReference type="RefSeq" id="XP_067489078.1">
    <property type="nucleotide sequence ID" value="XM_067637576.1"/>
</dbReference>
<keyword evidence="3" id="KW-1185">Reference proteome</keyword>
<evidence type="ECO:0000313" key="3">
    <source>
        <dbReference type="Proteomes" id="UP000283090"/>
    </source>
</evidence>
<dbReference type="GeneID" id="93590231"/>
<sequence length="124" mass="13465">MKHKVYLTPIPIPATSTSYSPRPSPSSSPPRPTPHAPLLFNRNPKLILMKNLRTISKYSSSTSFSPSPIATTTPQYLHSTLVTNLANFPFSAPNGQIFIIIPSTQAAKSQNPLIPFSHSAPLIS</sequence>
<accession>A0A436ZX29</accession>
<gene>
    <name evidence="2" type="ORF">DFL_007920</name>
</gene>
<reference evidence="2 3" key="1">
    <citation type="submission" date="2019-01" db="EMBL/GenBank/DDBJ databases">
        <title>Intercellular communication is required for trap formation in the nematode-trapping fungus Duddingtonia flagrans.</title>
        <authorList>
            <person name="Youssar L."/>
            <person name="Wernet V."/>
            <person name="Hensel N."/>
            <person name="Hildebrandt H.-G."/>
            <person name="Fischer R."/>
        </authorList>
    </citation>
    <scope>NUCLEOTIDE SEQUENCE [LARGE SCALE GENOMIC DNA]</scope>
    <source>
        <strain evidence="2 3">CBS H-5679</strain>
    </source>
</reference>
<proteinExistence type="predicted"/>
<protein>
    <submittedName>
        <fullName evidence="2">Uncharacterized protein</fullName>
    </submittedName>
</protein>
<feature type="compositionally biased region" description="Pro residues" evidence="1">
    <location>
        <begin position="22"/>
        <end position="35"/>
    </location>
</feature>
<dbReference type="Proteomes" id="UP000283090">
    <property type="component" value="Unassembled WGS sequence"/>
</dbReference>
<evidence type="ECO:0000313" key="2">
    <source>
        <dbReference type="EMBL" id="RVD83534.1"/>
    </source>
</evidence>